<comment type="function">
    <text evidence="1">Removes C-terminal D-alanyl residues from sugar-peptide cell wall precursors.</text>
</comment>
<dbReference type="GO" id="GO:0008360">
    <property type="term" value="P:regulation of cell shape"/>
    <property type="evidence" value="ECO:0007669"/>
    <property type="project" value="UniProtKB-KW"/>
</dbReference>
<keyword evidence="8" id="KW-0378">Hydrolase</keyword>
<evidence type="ECO:0000256" key="7">
    <source>
        <dbReference type="ARBA" id="ARBA00022729"/>
    </source>
</evidence>
<evidence type="ECO:0000259" key="17">
    <source>
        <dbReference type="SMART" id="SM00936"/>
    </source>
</evidence>
<evidence type="ECO:0000256" key="1">
    <source>
        <dbReference type="ARBA" id="ARBA00003217"/>
    </source>
</evidence>
<feature type="active site" evidence="13">
    <location>
        <position position="121"/>
    </location>
</feature>
<dbReference type="UniPathway" id="UPA00219"/>
<feature type="chain" id="PRO_5020622483" description="serine-type D-Ala-D-Ala carboxypeptidase" evidence="16">
    <location>
        <begin position="24"/>
        <end position="390"/>
    </location>
</feature>
<feature type="active site" description="Acyl-ester intermediate" evidence="13">
    <location>
        <position position="64"/>
    </location>
</feature>
<evidence type="ECO:0000256" key="15">
    <source>
        <dbReference type="RuleBase" id="RU004016"/>
    </source>
</evidence>
<evidence type="ECO:0000256" key="8">
    <source>
        <dbReference type="ARBA" id="ARBA00022801"/>
    </source>
</evidence>
<dbReference type="InterPro" id="IPR012907">
    <property type="entry name" value="Peptidase_S11_C"/>
</dbReference>
<keyword evidence="19" id="KW-1185">Reference proteome</keyword>
<evidence type="ECO:0000313" key="18">
    <source>
        <dbReference type="EMBL" id="TCP43263.1"/>
    </source>
</evidence>
<feature type="domain" description="Peptidase S11 D-Ala-D-Ala carboxypeptidase A C-terminal" evidence="17">
    <location>
        <begin position="276"/>
        <end position="366"/>
    </location>
</feature>
<protein>
    <recommendedName>
        <fullName evidence="4">serine-type D-Ala-D-Ala carboxypeptidase</fullName>
        <ecNumber evidence="4">3.4.16.4</ecNumber>
    </recommendedName>
</protein>
<dbReference type="InterPro" id="IPR037167">
    <property type="entry name" value="Peptidase_S11_C_sf"/>
</dbReference>
<dbReference type="InterPro" id="IPR018044">
    <property type="entry name" value="Peptidase_S11"/>
</dbReference>
<proteinExistence type="inferred from homology"/>
<dbReference type="InterPro" id="IPR012338">
    <property type="entry name" value="Beta-lactam/transpept-like"/>
</dbReference>
<gene>
    <name evidence="18" type="ORF">EV662_102461</name>
</gene>
<dbReference type="SMART" id="SM00936">
    <property type="entry name" value="PBP5_C"/>
    <property type="match status" value="1"/>
</dbReference>
<keyword evidence="10" id="KW-0573">Peptidoglycan synthesis</keyword>
<dbReference type="PRINTS" id="PR00725">
    <property type="entry name" value="DADACBPTASE1"/>
</dbReference>
<evidence type="ECO:0000256" key="11">
    <source>
        <dbReference type="ARBA" id="ARBA00023316"/>
    </source>
</evidence>
<comment type="catalytic activity">
    <reaction evidence="12">
        <text>Preferential cleavage: (Ac)2-L-Lys-D-Ala-|-D-Ala. Also transpeptidation of peptidyl-alanyl moieties that are N-acyl substituents of D-alanine.</text>
        <dbReference type="EC" id="3.4.16.4"/>
    </reaction>
</comment>
<dbReference type="InterPro" id="IPR015956">
    <property type="entry name" value="Peniciliin-bd_prot_C_sf"/>
</dbReference>
<evidence type="ECO:0000256" key="5">
    <source>
        <dbReference type="ARBA" id="ARBA00022645"/>
    </source>
</evidence>
<evidence type="ECO:0000256" key="9">
    <source>
        <dbReference type="ARBA" id="ARBA00022960"/>
    </source>
</evidence>
<evidence type="ECO:0000256" key="3">
    <source>
        <dbReference type="ARBA" id="ARBA00007164"/>
    </source>
</evidence>
<dbReference type="RefSeq" id="WP_132461100.1">
    <property type="nucleotide sequence ID" value="NZ_SLXP01000002.1"/>
</dbReference>
<evidence type="ECO:0000256" key="6">
    <source>
        <dbReference type="ARBA" id="ARBA00022670"/>
    </source>
</evidence>
<dbReference type="Pfam" id="PF07943">
    <property type="entry name" value="PBP5_C"/>
    <property type="match status" value="1"/>
</dbReference>
<keyword evidence="9" id="KW-0133">Cell shape</keyword>
<dbReference type="GO" id="GO:0071555">
    <property type="term" value="P:cell wall organization"/>
    <property type="evidence" value="ECO:0007669"/>
    <property type="project" value="UniProtKB-KW"/>
</dbReference>
<evidence type="ECO:0000256" key="16">
    <source>
        <dbReference type="SAM" id="SignalP"/>
    </source>
</evidence>
<dbReference type="SUPFAM" id="SSF56601">
    <property type="entry name" value="beta-lactamase/transpeptidase-like"/>
    <property type="match status" value="1"/>
</dbReference>
<organism evidence="18 19">
    <name type="scientific">Rhodovulum marinum</name>
    <dbReference type="NCBI Taxonomy" id="320662"/>
    <lineage>
        <taxon>Bacteria</taxon>
        <taxon>Pseudomonadati</taxon>
        <taxon>Pseudomonadota</taxon>
        <taxon>Alphaproteobacteria</taxon>
        <taxon>Rhodobacterales</taxon>
        <taxon>Paracoccaceae</taxon>
        <taxon>Rhodovulum</taxon>
    </lineage>
</organism>
<feature type="signal peptide" evidence="16">
    <location>
        <begin position="1"/>
        <end position="23"/>
    </location>
</feature>
<evidence type="ECO:0000256" key="13">
    <source>
        <dbReference type="PIRSR" id="PIRSR618044-1"/>
    </source>
</evidence>
<evidence type="ECO:0000256" key="2">
    <source>
        <dbReference type="ARBA" id="ARBA00004752"/>
    </source>
</evidence>
<dbReference type="Proteomes" id="UP000294835">
    <property type="component" value="Unassembled WGS sequence"/>
</dbReference>
<evidence type="ECO:0000313" key="19">
    <source>
        <dbReference type="Proteomes" id="UP000294835"/>
    </source>
</evidence>
<dbReference type="PANTHER" id="PTHR21581">
    <property type="entry name" value="D-ALANYL-D-ALANINE CARBOXYPEPTIDASE"/>
    <property type="match status" value="1"/>
</dbReference>
<name>A0A4R2Q3E6_9RHOB</name>
<dbReference type="GO" id="GO:0009252">
    <property type="term" value="P:peptidoglycan biosynthetic process"/>
    <property type="evidence" value="ECO:0007669"/>
    <property type="project" value="UniProtKB-UniPathway"/>
</dbReference>
<dbReference type="InterPro" id="IPR001967">
    <property type="entry name" value="Peptidase_S11_N"/>
</dbReference>
<keyword evidence="7 16" id="KW-0732">Signal</keyword>
<dbReference type="OrthoDB" id="9795979at2"/>
<dbReference type="Pfam" id="PF00768">
    <property type="entry name" value="Peptidase_S11"/>
    <property type="match status" value="1"/>
</dbReference>
<comment type="caution">
    <text evidence="18">The sequence shown here is derived from an EMBL/GenBank/DDBJ whole genome shotgun (WGS) entry which is preliminary data.</text>
</comment>
<dbReference type="PANTHER" id="PTHR21581:SF6">
    <property type="entry name" value="TRAFFICKING PROTEIN PARTICLE COMPLEX SUBUNIT 12"/>
    <property type="match status" value="1"/>
</dbReference>
<feature type="binding site" evidence="14">
    <location>
        <position position="226"/>
    </location>
    <ligand>
        <name>substrate</name>
    </ligand>
</feature>
<keyword evidence="5 18" id="KW-0121">Carboxypeptidase</keyword>
<comment type="similarity">
    <text evidence="3 15">Belongs to the peptidase S11 family.</text>
</comment>
<dbReference type="GO" id="GO:0009002">
    <property type="term" value="F:serine-type D-Ala-D-Ala carboxypeptidase activity"/>
    <property type="evidence" value="ECO:0007669"/>
    <property type="project" value="UniProtKB-EC"/>
</dbReference>
<keyword evidence="6" id="KW-0645">Protease</keyword>
<evidence type="ECO:0000256" key="4">
    <source>
        <dbReference type="ARBA" id="ARBA00012448"/>
    </source>
</evidence>
<dbReference type="AlphaFoldDB" id="A0A4R2Q3E6"/>
<evidence type="ECO:0000256" key="10">
    <source>
        <dbReference type="ARBA" id="ARBA00022984"/>
    </source>
</evidence>
<dbReference type="EC" id="3.4.16.4" evidence="4"/>
<dbReference type="GO" id="GO:0006508">
    <property type="term" value="P:proteolysis"/>
    <property type="evidence" value="ECO:0007669"/>
    <property type="project" value="UniProtKB-KW"/>
</dbReference>
<feature type="active site" description="Acyl-ester intermediate" evidence="13">
    <location>
        <position position="61"/>
    </location>
</feature>
<reference evidence="18 19" key="1">
    <citation type="submission" date="2019-03" db="EMBL/GenBank/DDBJ databases">
        <title>Genomic Encyclopedia of Type Strains, Phase IV (KMG-IV): sequencing the most valuable type-strain genomes for metagenomic binning, comparative biology and taxonomic classification.</title>
        <authorList>
            <person name="Goeker M."/>
        </authorList>
    </citation>
    <scope>NUCLEOTIDE SEQUENCE [LARGE SCALE GENOMIC DNA]</scope>
    <source>
        <strain evidence="18 19">DSM 18063</strain>
    </source>
</reference>
<keyword evidence="11" id="KW-0961">Cell wall biogenesis/degradation</keyword>
<dbReference type="Gene3D" id="2.60.410.10">
    <property type="entry name" value="D-Ala-D-Ala carboxypeptidase, C-terminal domain"/>
    <property type="match status" value="1"/>
</dbReference>
<dbReference type="Gene3D" id="3.40.710.10">
    <property type="entry name" value="DD-peptidase/beta-lactamase superfamily"/>
    <property type="match status" value="1"/>
</dbReference>
<evidence type="ECO:0000256" key="12">
    <source>
        <dbReference type="ARBA" id="ARBA00034000"/>
    </source>
</evidence>
<dbReference type="SUPFAM" id="SSF69189">
    <property type="entry name" value="Penicillin-binding protein associated domain"/>
    <property type="match status" value="1"/>
</dbReference>
<dbReference type="EMBL" id="SLXP01000002">
    <property type="protein sequence ID" value="TCP43263.1"/>
    <property type="molecule type" value="Genomic_DNA"/>
</dbReference>
<sequence length="390" mass="42499">MAEATRKPTLLLTLVLIAATALAAPARAAFETRATAAYVVDQTTDTVLLSKNADQPLPPASMSKLMTLNMLFEALRDGRVTLETRFSVSSRAMAMGGSTMFLTEQDRPTVEELIQGIIVQSGNDACVVVAEGLAGTEEAFARLMTERARALGMENSTFANATGWPHPNQRMSVRDLGIIATRLIDEFPEYYGYFSEAEYGFDGRAPQNRFNRNPLLKLGIGADGLKTGHTQEAGYGLVGSALQAGRRVTFVITGLETEAQRAEEGERIVNWAFRQFVQREVLRKGERLAEAKVWMGEIEQVGLVAPDDLEILLPAVVRGELQAEIVYRDPILAPIEAGQELGELVIERPDMEALRVPLVAERSVARGGFVPRLRTATQVLIGLGREAAGL</sequence>
<comment type="pathway">
    <text evidence="2">Cell wall biogenesis; peptidoglycan biosynthesis.</text>
</comment>
<accession>A0A4R2Q3E6</accession>
<evidence type="ECO:0000256" key="14">
    <source>
        <dbReference type="PIRSR" id="PIRSR618044-2"/>
    </source>
</evidence>